<dbReference type="Pfam" id="PF00895">
    <property type="entry name" value="ATP-synt_8"/>
    <property type="match status" value="1"/>
</dbReference>
<comment type="similarity">
    <text evidence="2 12">Belongs to the ATPase protein 8 family.</text>
</comment>
<dbReference type="RefSeq" id="YP_009472885.1">
    <property type="nucleotide sequence ID" value="NC_037369.1"/>
</dbReference>
<evidence type="ECO:0000256" key="4">
    <source>
        <dbReference type="ARBA" id="ARBA00022448"/>
    </source>
</evidence>
<evidence type="ECO:0000256" key="1">
    <source>
        <dbReference type="ARBA" id="ARBA00004304"/>
    </source>
</evidence>
<dbReference type="GeneID" id="37276852"/>
<dbReference type="GO" id="GO:0015078">
    <property type="term" value="F:proton transmembrane transporter activity"/>
    <property type="evidence" value="ECO:0007669"/>
    <property type="project" value="InterPro"/>
</dbReference>
<keyword evidence="9 12" id="KW-0406">Ion transport</keyword>
<evidence type="ECO:0000256" key="11">
    <source>
        <dbReference type="ARBA" id="ARBA00023136"/>
    </source>
</evidence>
<reference evidence="14" key="1">
    <citation type="thesis" date="2017" institute="China Agricultural University">
        <title>Studies on the comparative mitochondrial genomics and phylogeny of Heteroptera (Insecta: Hemiptera).</title>
        <authorList>
            <person name="Jiang P."/>
        </authorList>
    </citation>
    <scope>NUCLEOTIDE SEQUENCE</scope>
</reference>
<name>A0A343IS90_9HEMI</name>
<keyword evidence="6 12" id="KW-0812">Transmembrane</keyword>
<keyword evidence="11 13" id="KW-0472">Membrane</keyword>
<keyword evidence="7 12" id="KW-0375">Hydrogen ion transport</keyword>
<proteinExistence type="inferred from homology"/>
<evidence type="ECO:0000256" key="10">
    <source>
        <dbReference type="ARBA" id="ARBA00023128"/>
    </source>
</evidence>
<dbReference type="InterPro" id="IPR001421">
    <property type="entry name" value="ATP8_metazoa"/>
</dbReference>
<comment type="subcellular location">
    <subcellularLocation>
        <location evidence="1 12">Mitochondrion membrane</location>
        <topology evidence="1 12">Single-pass membrane protein</topology>
    </subcellularLocation>
</comment>
<protein>
    <recommendedName>
        <fullName evidence="12">ATP synthase complex subunit 8</fullName>
    </recommendedName>
</protein>
<evidence type="ECO:0000256" key="5">
    <source>
        <dbReference type="ARBA" id="ARBA00022547"/>
    </source>
</evidence>
<comment type="subunit">
    <text evidence="3">F-type ATPases have 2 components, CF(1) - the catalytic core - and CF(0) - the membrane proton channel.</text>
</comment>
<dbReference type="GO" id="GO:0015986">
    <property type="term" value="P:proton motive force-driven ATP synthesis"/>
    <property type="evidence" value="ECO:0007669"/>
    <property type="project" value="InterPro"/>
</dbReference>
<gene>
    <name evidence="14" type="primary">ATP8</name>
</gene>
<sequence>MPQMSPLWWTTLFLTFIYSFIMIWTLLYYQYSTMIPEKIKEMEMKNQMNWKW</sequence>
<evidence type="ECO:0000256" key="6">
    <source>
        <dbReference type="ARBA" id="ARBA00022692"/>
    </source>
</evidence>
<dbReference type="EMBL" id="KX505848">
    <property type="protein sequence ID" value="AST10089.1"/>
    <property type="molecule type" value="Genomic_DNA"/>
</dbReference>
<dbReference type="GO" id="GO:0031966">
    <property type="term" value="C:mitochondrial membrane"/>
    <property type="evidence" value="ECO:0007669"/>
    <property type="project" value="UniProtKB-SubCell"/>
</dbReference>
<keyword evidence="4 12" id="KW-0813">Transport</keyword>
<evidence type="ECO:0000256" key="2">
    <source>
        <dbReference type="ARBA" id="ARBA00008892"/>
    </source>
</evidence>
<dbReference type="AlphaFoldDB" id="A0A343IS90"/>
<geneLocation type="mitochondrion" evidence="14"/>
<dbReference type="GO" id="GO:0045259">
    <property type="term" value="C:proton-transporting ATP synthase complex"/>
    <property type="evidence" value="ECO:0007669"/>
    <property type="project" value="UniProtKB-KW"/>
</dbReference>
<evidence type="ECO:0000256" key="9">
    <source>
        <dbReference type="ARBA" id="ARBA00023065"/>
    </source>
</evidence>
<accession>A0A343IS90</accession>
<evidence type="ECO:0000256" key="7">
    <source>
        <dbReference type="ARBA" id="ARBA00022781"/>
    </source>
</evidence>
<evidence type="ECO:0000256" key="8">
    <source>
        <dbReference type="ARBA" id="ARBA00022989"/>
    </source>
</evidence>
<evidence type="ECO:0000256" key="12">
    <source>
        <dbReference type="RuleBase" id="RU003661"/>
    </source>
</evidence>
<organism evidence="14">
    <name type="scientific">Acanthaspis ruficeps</name>
    <dbReference type="NCBI Taxonomy" id="1524498"/>
    <lineage>
        <taxon>Eukaryota</taxon>
        <taxon>Metazoa</taxon>
        <taxon>Ecdysozoa</taxon>
        <taxon>Arthropoda</taxon>
        <taxon>Hexapoda</taxon>
        <taxon>Insecta</taxon>
        <taxon>Pterygota</taxon>
        <taxon>Neoptera</taxon>
        <taxon>Paraneoptera</taxon>
        <taxon>Hemiptera</taxon>
        <taxon>Heteroptera</taxon>
        <taxon>Panheteroptera</taxon>
        <taxon>Cimicomorpha</taxon>
        <taxon>Reduviidae</taxon>
        <taxon>Reduviinae</taxon>
        <taxon>Acanthaspis</taxon>
    </lineage>
</organism>
<evidence type="ECO:0000256" key="13">
    <source>
        <dbReference type="SAM" id="Phobius"/>
    </source>
</evidence>
<evidence type="ECO:0000256" key="3">
    <source>
        <dbReference type="ARBA" id="ARBA00011291"/>
    </source>
</evidence>
<keyword evidence="8 13" id="KW-1133">Transmembrane helix</keyword>
<keyword evidence="10 12" id="KW-0496">Mitochondrion</keyword>
<dbReference type="CTD" id="4509"/>
<evidence type="ECO:0000313" key="14">
    <source>
        <dbReference type="EMBL" id="AST10089.1"/>
    </source>
</evidence>
<keyword evidence="5 12" id="KW-0138">CF(0)</keyword>
<feature type="transmembrane region" description="Helical" evidence="13">
    <location>
        <begin position="6"/>
        <end position="29"/>
    </location>
</feature>